<dbReference type="NCBIfam" id="TIGR03816">
    <property type="entry name" value="tadE_like_DECH"/>
    <property type="match status" value="1"/>
</dbReference>
<dbReference type="Proteomes" id="UP000500953">
    <property type="component" value="Chromosome"/>
</dbReference>
<dbReference type="EMBL" id="CP046173">
    <property type="protein sequence ID" value="QIS17301.1"/>
    <property type="molecule type" value="Genomic_DNA"/>
</dbReference>
<proteinExistence type="predicted"/>
<sequence>MSARRWRADSGVATIAACLALTGLLAVSVLIGQVGAVVVARHRAQAAADLSALAAAGAVDSGAEAACARAREIAAAMRVGVRFCTITGWDATLIVESRVTAGPLGTHTVRAVARAGPVDDNS</sequence>
<reference evidence="2 3" key="1">
    <citation type="journal article" date="2019" name="ACS Chem. Biol.">
        <title>Identification and Mobilization of a Cryptic Antibiotic Biosynthesis Gene Locus from a Human-Pathogenic Nocardia Isolate.</title>
        <authorList>
            <person name="Herisse M."/>
            <person name="Ishida K."/>
            <person name="Porter J.L."/>
            <person name="Howden B."/>
            <person name="Hertweck C."/>
            <person name="Stinear T.P."/>
            <person name="Pidot S.J."/>
        </authorList>
    </citation>
    <scope>NUCLEOTIDE SEQUENCE [LARGE SCALE GENOMIC DNA]</scope>
    <source>
        <strain evidence="2 3">AUSMDU00012715</strain>
    </source>
</reference>
<accession>A0A6G9YW27</accession>
<gene>
    <name evidence="2" type="ORF">F6W96_02215</name>
</gene>
<dbReference type="RefSeq" id="WP_167484713.1">
    <property type="nucleotide sequence ID" value="NZ_CP046173.1"/>
</dbReference>
<organism evidence="2 3">
    <name type="scientific">Nocardia terpenica</name>
    <dbReference type="NCBI Taxonomy" id="455432"/>
    <lineage>
        <taxon>Bacteria</taxon>
        <taxon>Bacillati</taxon>
        <taxon>Actinomycetota</taxon>
        <taxon>Actinomycetes</taxon>
        <taxon>Mycobacteriales</taxon>
        <taxon>Nocardiaceae</taxon>
        <taxon>Nocardia</taxon>
    </lineage>
</organism>
<evidence type="ECO:0000313" key="3">
    <source>
        <dbReference type="Proteomes" id="UP000500953"/>
    </source>
</evidence>
<evidence type="ECO:0000259" key="1">
    <source>
        <dbReference type="Pfam" id="PF13400"/>
    </source>
</evidence>
<feature type="domain" description="Putative Flp pilus-assembly TadG-like N-terminal" evidence="1">
    <location>
        <begin position="11"/>
        <end position="57"/>
    </location>
</feature>
<protein>
    <submittedName>
        <fullName evidence="2">Pilus assembly protein TadE</fullName>
    </submittedName>
</protein>
<evidence type="ECO:0000313" key="2">
    <source>
        <dbReference type="EMBL" id="QIS17301.1"/>
    </source>
</evidence>
<dbReference type="InterPro" id="IPR021202">
    <property type="entry name" value="Rv3654c-like"/>
</dbReference>
<dbReference type="InterPro" id="IPR028087">
    <property type="entry name" value="Tad_N"/>
</dbReference>
<dbReference type="Pfam" id="PF13400">
    <property type="entry name" value="Tad"/>
    <property type="match status" value="1"/>
</dbReference>
<name>A0A6G9YW27_9NOCA</name>
<dbReference type="AlphaFoldDB" id="A0A6G9YW27"/>